<dbReference type="InterPro" id="IPR049900">
    <property type="entry name" value="PKS_mFAS_DH"/>
</dbReference>
<gene>
    <name evidence="14" type="ORF">SAMN04488000_12847</name>
</gene>
<comment type="cofactor">
    <cofactor evidence="1">
        <name>pantetheine 4'-phosphate</name>
        <dbReference type="ChEBI" id="CHEBI:47942"/>
    </cofactor>
</comment>
<dbReference type="InterPro" id="IPR016035">
    <property type="entry name" value="Acyl_Trfase/lysoPLipase"/>
</dbReference>
<dbReference type="InterPro" id="IPR057326">
    <property type="entry name" value="KR_dom"/>
</dbReference>
<evidence type="ECO:0000256" key="10">
    <source>
        <dbReference type="PROSITE-ProRule" id="PRU01363"/>
    </source>
</evidence>
<dbReference type="PROSITE" id="PS00012">
    <property type="entry name" value="PHOSPHOPANTETHEINE"/>
    <property type="match status" value="2"/>
</dbReference>
<dbReference type="GO" id="GO:0006633">
    <property type="term" value="P:fatty acid biosynthetic process"/>
    <property type="evidence" value="ECO:0007669"/>
    <property type="project" value="InterPro"/>
</dbReference>
<evidence type="ECO:0000259" key="13">
    <source>
        <dbReference type="PROSITE" id="PS52019"/>
    </source>
</evidence>
<dbReference type="InterPro" id="IPR036736">
    <property type="entry name" value="ACP-like_sf"/>
</dbReference>
<comment type="pathway">
    <text evidence="2">Antibiotic biosynthesis.</text>
</comment>
<evidence type="ECO:0000256" key="9">
    <source>
        <dbReference type="ARBA" id="ARBA00023315"/>
    </source>
</evidence>
<dbReference type="InterPro" id="IPR016039">
    <property type="entry name" value="Thiolase-like"/>
</dbReference>
<dbReference type="GO" id="GO:0004315">
    <property type="term" value="F:3-oxoacyl-[acyl-carrier-protein] synthase activity"/>
    <property type="evidence" value="ECO:0007669"/>
    <property type="project" value="InterPro"/>
</dbReference>
<name>A0A1H9X756_9PSEU</name>
<dbReference type="Gene3D" id="1.10.1200.10">
    <property type="entry name" value="ACP-like"/>
    <property type="match status" value="2"/>
</dbReference>
<keyword evidence="7" id="KW-0045">Antibiotic biosynthesis</keyword>
<dbReference type="SUPFAM" id="SSF55048">
    <property type="entry name" value="Probable ACP-binding domain of malonyl-CoA ACP transacylase"/>
    <property type="match status" value="2"/>
</dbReference>
<dbReference type="Gene3D" id="3.40.366.10">
    <property type="entry name" value="Malonyl-Coenzyme A Acyl Carrier Protein, domain 2"/>
    <property type="match status" value="2"/>
</dbReference>
<sequence length="3096" mass="322480">MESSGDKVVAALRASMKEVERLRRQNQSLLAAASEPIAIVGMACRYPGEVYSPEDLWDLACSGGDAITGFPGDRGWDLRFLRDSGVDARGMGLSTQGGFLSTATDFDAAFFGISPREAVALDPQQRLLLETSWEAVERAGIDPAGLRGSRTGVFVGTNGQDYAYLVVGSLEDADGGIGTGIAASATSGRIAYTFGFEGPAITVDTACSSSLVAVHLAAQALRNGECSLALAGGVNVMSTPGSLVEFSRQGGLAADGRCKAFSDSADGTGWAEGVGVLALERLSDATRNGRKVLAVLRGSAVNQDGASNGFTAPNGQAQHRVIRQALAAAGLRPSEVDVVEAHGTGTPLGDPIEVRALQAAYGQDRDQPLLLGSLKSNIGHTQAAAGVAGVIKMVQALRHGVAPKTLHVDVPSSHVDWSAGAVALLRETTPWPDVDRPRRAAVSSFGISGTNAHVIIEQADQDPEPESRPDAPPVVPWVISARTESALTAQVEAVRAAGTSRVDTGWSLLSRTPFEHRAVLLATAGAVTEVARGVAGRRSVAFLFSGQGSQRLGMGRELYDRFPEFAEGLDEVLEHLDPGVREVMWGSDPEPLNRTGWAQPALFAIEVALWRLVEAWGIIPDFVGGHSIGEVAAAHAAGVLSLEDACRLVSARARLMEGLPPGGAMVAIEATEGEVLPLLGGDVSIAAVNRAGSVVVAGRESAVLAVASRFDDRRTTRLKVSHAFHSPLVEPMLHEFTGTLEDLTYREPRIPLVSNVTGGLVTSEVCDPRYWVRHVRECVRFADGLQALTAAGATAFLELGPDGVLSGLVDDALAIPVLRGDRAEETALLTAFGRLHVAGVEPLWARFFDGQGARRVDLPTYPFQRNRYWPADQAPAAESLVHREWVPVDVRGATTSSVVVDDWLENGITTARPGTLVLPVSGDREDVITSAHSLTARALQVLRDFLDDERFAGSRLVFVTSGAVSARAGESVTDVAAAAVWGLVRSAQSEEPGRFALVDVDDSAASRAVLADRLPSDEPEVVVRSGVVRASRLGKPATPEVVDGLGWNPEGTVLITGGVGGLGSELARHLVVRHGMRHLLLAGRRGGATPGAAELVAELTALGAQVTVSACDVAERAAVKELLASIPAEHPLTAVVHTAGVLDDGVLRSLTADRISAVLRPKADAAWHLHELTRDLDLAGFVLYSSVSGALGAPGQANYAAANVFLDALAQHRVSAGLPATSVAWGAWEPAAGMTASLDETSLRRMSRAGAELLSVEQGLRLFDLAVTSGEGAVLALASAVDKRETPGPADVPVESEAARLLALPERDRLVRALEIVRTHAAEVLGHADADEVAAELEFRQLGFDSLTAIELRNRLKAATGVPLPATLVFDYPTPSSLAAFLVAELTGTGRDDIGAGLVPVAADDDPVVVVGMACRFPGGVESADDLWDLVCAGRDAIGDFPADRGWDLGADLGSTSSGAFLPDVAGFDAAFFGISPREALAMDPQQRVLLEVSWDALEQAGIDPVALRGSRTGVFVGTNGQDYVHAVFASGEDTAGHASTGLAASVLSGRLSYTFGFEGPAMTVDTACSSSLVSLHLAVEALRRGECGLALAGGVTVMTTPMNFAGFSRQGGLSPDGRCKAFADGADGTGWGEGVGVLVVERLSDADRLGHRVLAVVRGSAVNSDGASNGLTAPNGPSQQRVIRAALAQAGLAPSDVDVVEAHGTGTPLGDPIEAQALQAVYGKGRRHPLLLGSVKSNIGHTQAAAGVAGVIKMVQALRHGVAPKTLHVDAPSSHVDWSAAAVELTTENTTWPATGRPRRGGVSSFGLSGTNAHVVLEQGPETGHAGHDDDRVIPWVVSAKSEQALATRIASLGSVGSPRTDVGWSLARRPVLDHRAVLLSAGGGVTEVARGVASPQRIAFLFPGQGSQRLGMGRELHARFPVFAEAFDTTLSLLNPGLRDVMWGEDPDLLDMTVHAQPALFAVGVALFRLVLSWGVRPVLVGGHSIGEVAAAHAGGILSLEDACALVNARAALMQALPSRGAMVAIEATEEEVLPLLGGGVSIAAVNRSDSVVISGEEAGVLAIAEGFAERRTRRLRVSHAFHSPLMEPMLEDFAVVVKGLTLHEPLVPVVSNLTGAPATDELREPGYWVRHVRETVRFADGVRAATEAGVTAFLELGPDGVLSGLVDEGLAVPALRRDRDEETALLTALARLHVSGAEVDWRQVLVPGRLVDLPPYPFQHRRFWPAVSAASAGPSGVGQVEARHPFLGASVHLADSGEVVLTGLLSQATHPWLAGHRVGDVALFPSTALLELAIRAGDEVGCARVDELEVVAPVVVPEREAVQVQVRIGAPGESGRRALHVHARVADEGNWVEHATGVLSTGLDAGTRLTSAWPPDGATRRETGGLPGLRAVWRHGDEVLAEVSLPDHEDGEAFGLHPALLDAAVGAAALLGFDDVVPLSWSGVALHASGASAIRVHVARSGAETVSLSAVDASGAPVITCASVVLGPAPTPVAVVGSPEPLLRLEWAALAVQPAAAPVTEVGGWFDRGLADAEPGTLVVPVAGDPDDVVASTHLLTARALEVVQEFLADDRFATSRLVFLTRGAVAADAREHVADVAAAAVWGLVRSAQSEEPGRLLLVDSDDSVALAGLAEQVLPDETQVLIRAGEVRVGRLTRTPAGTEPARWDPDGTVLITGGTGGLGSELARHLVCEHGARRLVLAGRRGLATPGAPELVAELAGHGAHVVVAECDVSDRASLAGLLAGIPDEHPLTAVVHTAGVLDDGVIASLTAPRLDAVLRPKADAAWHLHELTREKDLAGFVLYSSVSGVVGSPGQANYAAANVFLDALAAHRAGQGLPAVSVAWGAWAPTAGMTATLGEAALERMSRAGAATLSVEQGLRLFDAALASGEPSVVALPPASTTDPRRRTAARAIPVVDSVADQLRGMPEGERTAFALDLVRSHAAEVLAHTDADEVVADQEFRQLGFDSLTAIELRNRLSAVTGLRLPATLVFDHPTPAALAAHLVTALAGGSGEGGDLSPLAELDRLESVLAACDADDDLRAGVAIRLRLLLEQWSGQTKESDERAVADRIHTASTDEVFAFIDNELGRLRDR</sequence>
<dbReference type="Pfam" id="PF00109">
    <property type="entry name" value="ketoacyl-synt"/>
    <property type="match status" value="2"/>
</dbReference>
<evidence type="ECO:0000256" key="8">
    <source>
        <dbReference type="ARBA" id="ARBA00023268"/>
    </source>
</evidence>
<dbReference type="Proteomes" id="UP000199503">
    <property type="component" value="Unassembled WGS sequence"/>
</dbReference>
<dbReference type="SMART" id="SM00823">
    <property type="entry name" value="PKS_PP"/>
    <property type="match status" value="2"/>
</dbReference>
<keyword evidence="5 14" id="KW-0808">Transferase</keyword>
<evidence type="ECO:0000259" key="12">
    <source>
        <dbReference type="PROSITE" id="PS52004"/>
    </source>
</evidence>
<dbReference type="PROSITE" id="PS00606">
    <property type="entry name" value="KS3_1"/>
    <property type="match status" value="2"/>
</dbReference>
<dbReference type="Pfam" id="PF14765">
    <property type="entry name" value="PS-DH"/>
    <property type="match status" value="1"/>
</dbReference>
<dbReference type="Pfam" id="PF08990">
    <property type="entry name" value="Docking"/>
    <property type="match status" value="1"/>
</dbReference>
<dbReference type="CDD" id="cd00833">
    <property type="entry name" value="PKS"/>
    <property type="match status" value="2"/>
</dbReference>
<dbReference type="PANTHER" id="PTHR43775">
    <property type="entry name" value="FATTY ACID SYNTHASE"/>
    <property type="match status" value="1"/>
</dbReference>
<organism evidence="14 15">
    <name type="scientific">Lentzea albida</name>
    <dbReference type="NCBI Taxonomy" id="65499"/>
    <lineage>
        <taxon>Bacteria</taxon>
        <taxon>Bacillati</taxon>
        <taxon>Actinomycetota</taxon>
        <taxon>Actinomycetes</taxon>
        <taxon>Pseudonocardiales</taxon>
        <taxon>Pseudonocardiaceae</taxon>
        <taxon>Lentzea</taxon>
    </lineage>
</organism>
<evidence type="ECO:0000259" key="11">
    <source>
        <dbReference type="PROSITE" id="PS50075"/>
    </source>
</evidence>
<dbReference type="PROSITE" id="PS50075">
    <property type="entry name" value="CARRIER"/>
    <property type="match status" value="2"/>
</dbReference>
<dbReference type="FunFam" id="3.40.47.10:FF:000019">
    <property type="entry name" value="Polyketide synthase type I"/>
    <property type="match status" value="2"/>
</dbReference>
<dbReference type="RefSeq" id="WP_089927178.1">
    <property type="nucleotide sequence ID" value="NZ_FOFV01000028.1"/>
</dbReference>
<dbReference type="Gene3D" id="3.40.47.10">
    <property type="match status" value="2"/>
</dbReference>
<keyword evidence="9" id="KW-0012">Acyltransferase</keyword>
<feature type="domain" description="Ketosynthase family 3 (KS3)" evidence="12">
    <location>
        <begin position="1405"/>
        <end position="1820"/>
    </location>
</feature>
<dbReference type="Gene3D" id="3.30.70.250">
    <property type="entry name" value="Malonyl-CoA ACP transacylase, ACP-binding"/>
    <property type="match status" value="1"/>
</dbReference>
<dbReference type="PROSITE" id="PS52004">
    <property type="entry name" value="KS3_2"/>
    <property type="match status" value="2"/>
</dbReference>
<evidence type="ECO:0000256" key="2">
    <source>
        <dbReference type="ARBA" id="ARBA00004792"/>
    </source>
</evidence>
<dbReference type="SMART" id="SM00826">
    <property type="entry name" value="PKS_DH"/>
    <property type="match status" value="1"/>
</dbReference>
<dbReference type="STRING" id="65499.SAMN04488000_12847"/>
<dbReference type="InterPro" id="IPR020807">
    <property type="entry name" value="PKS_DH"/>
</dbReference>
<evidence type="ECO:0000256" key="5">
    <source>
        <dbReference type="ARBA" id="ARBA00022679"/>
    </source>
</evidence>
<evidence type="ECO:0000256" key="1">
    <source>
        <dbReference type="ARBA" id="ARBA00001957"/>
    </source>
</evidence>
<evidence type="ECO:0000256" key="3">
    <source>
        <dbReference type="ARBA" id="ARBA00022450"/>
    </source>
</evidence>
<protein>
    <submittedName>
        <fullName evidence="14">Acyl transferase domain-containing protein</fullName>
    </submittedName>
</protein>
<dbReference type="PROSITE" id="PS52019">
    <property type="entry name" value="PKS_MFAS_DH"/>
    <property type="match status" value="1"/>
</dbReference>
<dbReference type="InterPro" id="IPR042104">
    <property type="entry name" value="PKS_dehydratase_sf"/>
</dbReference>
<dbReference type="InterPro" id="IPR049552">
    <property type="entry name" value="PKS_DH_N"/>
</dbReference>
<dbReference type="FunFam" id="1.10.1200.10:FF:000007">
    <property type="entry name" value="Probable polyketide synthase pks17"/>
    <property type="match status" value="2"/>
</dbReference>
<dbReference type="Pfam" id="PF00550">
    <property type="entry name" value="PP-binding"/>
    <property type="match status" value="2"/>
</dbReference>
<dbReference type="InterPro" id="IPR014030">
    <property type="entry name" value="Ketoacyl_synth_N"/>
</dbReference>
<feature type="domain" description="PKS/mFAS DH" evidence="13">
    <location>
        <begin position="2247"/>
        <end position="2559"/>
    </location>
</feature>
<dbReference type="Gene3D" id="3.40.50.720">
    <property type="entry name" value="NAD(P)-binding Rossmann-like Domain"/>
    <property type="match status" value="2"/>
</dbReference>
<dbReference type="SUPFAM" id="SSF52151">
    <property type="entry name" value="FabD/lysophospholipase-like"/>
    <property type="match status" value="2"/>
</dbReference>
<dbReference type="Gene3D" id="3.30.70.3290">
    <property type="match status" value="2"/>
</dbReference>
<dbReference type="GO" id="GO:0004312">
    <property type="term" value="F:fatty acid synthase activity"/>
    <property type="evidence" value="ECO:0007669"/>
    <property type="project" value="TreeGrafter"/>
</dbReference>
<dbReference type="Gene3D" id="1.10.287.1960">
    <property type="match status" value="1"/>
</dbReference>
<keyword evidence="3" id="KW-0596">Phosphopantetheine</keyword>
<dbReference type="InterPro" id="IPR020806">
    <property type="entry name" value="PKS_PP-bd"/>
</dbReference>
<evidence type="ECO:0000256" key="6">
    <source>
        <dbReference type="ARBA" id="ARBA00022737"/>
    </source>
</evidence>
<dbReference type="InterPro" id="IPR014031">
    <property type="entry name" value="Ketoacyl_synth_C"/>
</dbReference>
<feature type="domain" description="Carrier" evidence="11">
    <location>
        <begin position="2936"/>
        <end position="3011"/>
    </location>
</feature>
<dbReference type="Gene3D" id="3.10.129.110">
    <property type="entry name" value="Polyketide synthase dehydratase"/>
    <property type="match status" value="1"/>
</dbReference>
<dbReference type="CDD" id="cd08956">
    <property type="entry name" value="KR_3_FAS_SDR_x"/>
    <property type="match status" value="2"/>
</dbReference>
<dbReference type="InterPro" id="IPR016036">
    <property type="entry name" value="Malonyl_transacylase_ACP-bd"/>
</dbReference>
<feature type="region of interest" description="N-terminal hotdog fold" evidence="10">
    <location>
        <begin position="2247"/>
        <end position="2369"/>
    </location>
</feature>
<dbReference type="SMART" id="SM00827">
    <property type="entry name" value="PKS_AT"/>
    <property type="match status" value="2"/>
</dbReference>
<dbReference type="GO" id="GO:0031177">
    <property type="term" value="F:phosphopantetheine binding"/>
    <property type="evidence" value="ECO:0007669"/>
    <property type="project" value="InterPro"/>
</dbReference>
<dbReference type="GO" id="GO:0033068">
    <property type="term" value="P:macrolide biosynthetic process"/>
    <property type="evidence" value="ECO:0007669"/>
    <property type="project" value="UniProtKB-ARBA"/>
</dbReference>
<dbReference type="EMBL" id="FOFV01000028">
    <property type="protein sequence ID" value="SES41707.1"/>
    <property type="molecule type" value="Genomic_DNA"/>
</dbReference>
<dbReference type="InterPro" id="IPR049551">
    <property type="entry name" value="PKS_DH_C"/>
</dbReference>
<dbReference type="OrthoDB" id="9778690at2"/>
<dbReference type="InterPro" id="IPR050091">
    <property type="entry name" value="PKS_NRPS_Biosynth_Enz"/>
</dbReference>
<keyword evidence="8" id="KW-0511">Multifunctional enzyme</keyword>
<feature type="domain" description="Ketosynthase family 3 (KS3)" evidence="12">
    <location>
        <begin position="34"/>
        <end position="458"/>
    </location>
</feature>
<dbReference type="SMART" id="SM01294">
    <property type="entry name" value="PKS_PP_betabranch"/>
    <property type="match status" value="2"/>
</dbReference>
<evidence type="ECO:0000313" key="15">
    <source>
        <dbReference type="Proteomes" id="UP000199503"/>
    </source>
</evidence>
<dbReference type="InterPro" id="IPR032821">
    <property type="entry name" value="PKS_assoc"/>
</dbReference>
<evidence type="ECO:0000313" key="14">
    <source>
        <dbReference type="EMBL" id="SES41707.1"/>
    </source>
</evidence>
<dbReference type="InterPro" id="IPR014043">
    <property type="entry name" value="Acyl_transferase_dom"/>
</dbReference>
<dbReference type="InterPro" id="IPR013968">
    <property type="entry name" value="PKS_KR"/>
</dbReference>
<dbReference type="Pfam" id="PF02801">
    <property type="entry name" value="Ketoacyl-synt_C"/>
    <property type="match status" value="2"/>
</dbReference>
<dbReference type="InterPro" id="IPR015083">
    <property type="entry name" value="NorB/c/GfsB-D-like_docking"/>
</dbReference>
<dbReference type="InterPro" id="IPR020841">
    <property type="entry name" value="PKS_Beta-ketoAc_synthase_dom"/>
</dbReference>
<dbReference type="Pfam" id="PF22953">
    <property type="entry name" value="SpnB_Rossmann"/>
    <property type="match status" value="2"/>
</dbReference>
<accession>A0A1H9X756</accession>
<evidence type="ECO:0000256" key="7">
    <source>
        <dbReference type="ARBA" id="ARBA00023194"/>
    </source>
</evidence>
<reference evidence="15" key="1">
    <citation type="submission" date="2016-10" db="EMBL/GenBank/DDBJ databases">
        <authorList>
            <person name="Varghese N."/>
            <person name="Submissions S."/>
        </authorList>
    </citation>
    <scope>NUCLEOTIDE SEQUENCE [LARGE SCALE GENOMIC DNA]</scope>
    <source>
        <strain evidence="15">DSM 44437</strain>
    </source>
</reference>
<keyword evidence="6" id="KW-0677">Repeat</keyword>
<evidence type="ECO:0000256" key="4">
    <source>
        <dbReference type="ARBA" id="ARBA00022553"/>
    </source>
</evidence>
<dbReference type="SUPFAM" id="SSF51735">
    <property type="entry name" value="NAD(P)-binding Rossmann-fold domains"/>
    <property type="match status" value="4"/>
</dbReference>
<dbReference type="Pfam" id="PF08659">
    <property type="entry name" value="KR"/>
    <property type="match status" value="2"/>
</dbReference>
<keyword evidence="4" id="KW-0597">Phosphoprotein</keyword>
<dbReference type="Pfam" id="PF00698">
    <property type="entry name" value="Acyl_transf_1"/>
    <property type="match status" value="2"/>
</dbReference>
<dbReference type="PANTHER" id="PTHR43775:SF51">
    <property type="entry name" value="INACTIVE PHENOLPHTHIOCEROL SYNTHESIS POLYKETIDE SYNTHASE TYPE I PKS1-RELATED"/>
    <property type="match status" value="1"/>
</dbReference>
<dbReference type="SUPFAM" id="SSF47336">
    <property type="entry name" value="ACP-like"/>
    <property type="match status" value="2"/>
</dbReference>
<dbReference type="InterPro" id="IPR018201">
    <property type="entry name" value="Ketoacyl_synth_AS"/>
</dbReference>
<dbReference type="InterPro" id="IPR055123">
    <property type="entry name" value="SpnB-like_Rossmann"/>
</dbReference>
<dbReference type="InterPro" id="IPR036291">
    <property type="entry name" value="NAD(P)-bd_dom_sf"/>
</dbReference>
<proteinExistence type="predicted"/>
<feature type="region of interest" description="C-terminal hotdog fold" evidence="10">
    <location>
        <begin position="2394"/>
        <end position="2559"/>
    </location>
</feature>
<dbReference type="Pfam" id="PF21089">
    <property type="entry name" value="PKS_DH_N"/>
    <property type="match status" value="1"/>
</dbReference>
<dbReference type="SMART" id="SM00822">
    <property type="entry name" value="PKS_KR"/>
    <property type="match status" value="2"/>
</dbReference>
<dbReference type="InterPro" id="IPR006162">
    <property type="entry name" value="Ppantetheine_attach_site"/>
</dbReference>
<keyword evidence="15" id="KW-1185">Reference proteome</keyword>
<dbReference type="SMART" id="SM00825">
    <property type="entry name" value="PKS_KS"/>
    <property type="match status" value="2"/>
</dbReference>
<dbReference type="InterPro" id="IPR001227">
    <property type="entry name" value="Ac_transferase_dom_sf"/>
</dbReference>
<comment type="caution">
    <text evidence="10">Lacks conserved residue(s) required for the propagation of feature annotation.</text>
</comment>
<dbReference type="Pfam" id="PF16197">
    <property type="entry name" value="KAsynt_C_assoc"/>
    <property type="match status" value="2"/>
</dbReference>
<dbReference type="InterPro" id="IPR009081">
    <property type="entry name" value="PP-bd_ACP"/>
</dbReference>
<dbReference type="SUPFAM" id="SSF53901">
    <property type="entry name" value="Thiolase-like"/>
    <property type="match status" value="2"/>
</dbReference>
<feature type="domain" description="Carrier" evidence="11">
    <location>
        <begin position="1311"/>
        <end position="1386"/>
    </location>
</feature>